<dbReference type="Proteomes" id="UP000182306">
    <property type="component" value="Plasmid C"/>
</dbReference>
<evidence type="ECO:0000313" key="2">
    <source>
        <dbReference type="Proteomes" id="UP000182306"/>
    </source>
</evidence>
<keyword evidence="1" id="KW-0614">Plasmid</keyword>
<evidence type="ECO:0000313" key="1">
    <source>
        <dbReference type="EMBL" id="APG93732.1"/>
    </source>
</evidence>
<proteinExistence type="predicted"/>
<dbReference type="EMBL" id="CP013110">
    <property type="protein sequence ID" value="APG93732.1"/>
    <property type="molecule type" value="Genomic_DNA"/>
</dbReference>
<protein>
    <submittedName>
        <fullName evidence="1">Uncharacterized protein</fullName>
    </submittedName>
</protein>
<accession>A0A1L3LUH8</accession>
<name>A0A1L3LUH8_9HYPH</name>
<reference evidence="1 2" key="1">
    <citation type="submission" date="2015-10" db="EMBL/GenBank/DDBJ databases">
        <title>Genomic differences between typical nodule nitrogen-fixing rhizobial strains and those coming from bean seeds.</title>
        <authorList>
            <person name="Peralta H."/>
            <person name="Aguilar-Vera A."/>
            <person name="Diaz R."/>
            <person name="Mora Y."/>
            <person name="Martinez-Batallar G."/>
            <person name="Salazar E."/>
            <person name="Vargas-Lagunas C."/>
            <person name="Encarnacion S."/>
            <person name="Girard L."/>
            <person name="Mora J."/>
        </authorList>
    </citation>
    <scope>NUCLEOTIDE SEQUENCE [LARGE SCALE GENOMIC DNA]</scope>
    <source>
        <strain evidence="1 2">CFNEI 73</strain>
        <plasmid evidence="1 2">C</plasmid>
    </source>
</reference>
<geneLocation type="plasmid" evidence="1 2">
    <name>C</name>
</geneLocation>
<gene>
    <name evidence="1" type="ORF">SAMCFNEI73_pC0007</name>
</gene>
<sequence length="87" mass="9598">MRGARPAAGGAGRDAWCRGEGSCRRHPMGKLTAVNSGRQGRRPAKKFCRECSVGREPLRRPYSDAVDRCQLDQRPVFAASRAVQARE</sequence>
<dbReference type="AlphaFoldDB" id="A0A1L3LUH8"/>
<dbReference type="KEGG" id="same:SAMCFNEI73_pC0007"/>
<organism evidence="1 2">
    <name type="scientific">Sinorhizobium americanum</name>
    <dbReference type="NCBI Taxonomy" id="194963"/>
    <lineage>
        <taxon>Bacteria</taxon>
        <taxon>Pseudomonadati</taxon>
        <taxon>Pseudomonadota</taxon>
        <taxon>Alphaproteobacteria</taxon>
        <taxon>Hyphomicrobiales</taxon>
        <taxon>Rhizobiaceae</taxon>
        <taxon>Sinorhizobium/Ensifer group</taxon>
        <taxon>Sinorhizobium</taxon>
    </lineage>
</organism>
<keyword evidence="2" id="KW-1185">Reference proteome</keyword>